<proteinExistence type="predicted"/>
<name>A0A6P1DAF9_9NOCA</name>
<evidence type="ECO:0008006" key="3">
    <source>
        <dbReference type="Google" id="ProtNLM"/>
    </source>
</evidence>
<gene>
    <name evidence="1" type="ORF">GV789_22055</name>
</gene>
<dbReference type="AlphaFoldDB" id="A0A6P1DAF9"/>
<sequence length="109" mass="11855">MSNPHNVVPTPDPIRHTAIGFVRSEISGTHGCRHADEIHRYALRSGISYAYTVRPPTDSADPIGYALAIAAALAADTIVVFDLEHTNYSPARICDAGYHLETVCPPTLW</sequence>
<protein>
    <recommendedName>
        <fullName evidence="3">Resolvase/invertase-type recombinase catalytic domain-containing protein</fullName>
    </recommendedName>
</protein>
<evidence type="ECO:0000313" key="2">
    <source>
        <dbReference type="Proteomes" id="UP000468928"/>
    </source>
</evidence>
<evidence type="ECO:0000313" key="1">
    <source>
        <dbReference type="EMBL" id="NEW47108.1"/>
    </source>
</evidence>
<reference evidence="1 2" key="1">
    <citation type="submission" date="2020-01" db="EMBL/GenBank/DDBJ databases">
        <title>Genetics and antimicrobial susceptibilities of Nocardia species isolated from the soil; a comparison with species isolated from humans.</title>
        <authorList>
            <person name="Carrasco G."/>
            <person name="Monzon S."/>
            <person name="Sansegundo M."/>
            <person name="Garcia E."/>
            <person name="Garrido N."/>
            <person name="Medina M.J."/>
            <person name="Villalon P."/>
            <person name="Ramirez-Arocha A.C."/>
            <person name="Jimenez P."/>
            <person name="Cuesta I."/>
            <person name="Valdezate S."/>
        </authorList>
    </citation>
    <scope>NUCLEOTIDE SEQUENCE [LARGE SCALE GENOMIC DNA]</scope>
    <source>
        <strain evidence="1 2">CNM20110639</strain>
    </source>
</reference>
<dbReference type="EMBL" id="JAAGUZ010000071">
    <property type="protein sequence ID" value="NEW47108.1"/>
    <property type="molecule type" value="Genomic_DNA"/>
</dbReference>
<dbReference type="Proteomes" id="UP000468928">
    <property type="component" value="Unassembled WGS sequence"/>
</dbReference>
<feature type="non-terminal residue" evidence="1">
    <location>
        <position position="109"/>
    </location>
</feature>
<comment type="caution">
    <text evidence="1">The sequence shown here is derived from an EMBL/GenBank/DDBJ whole genome shotgun (WGS) entry which is preliminary data.</text>
</comment>
<dbReference type="RefSeq" id="WP_163829934.1">
    <property type="nucleotide sequence ID" value="NZ_JAAGUZ010000071.1"/>
</dbReference>
<organism evidence="1 2">
    <name type="scientific">Nocardia cyriacigeorgica</name>
    <dbReference type="NCBI Taxonomy" id="135487"/>
    <lineage>
        <taxon>Bacteria</taxon>
        <taxon>Bacillati</taxon>
        <taxon>Actinomycetota</taxon>
        <taxon>Actinomycetes</taxon>
        <taxon>Mycobacteriales</taxon>
        <taxon>Nocardiaceae</taxon>
        <taxon>Nocardia</taxon>
    </lineage>
</organism>
<accession>A0A6P1DAF9</accession>